<comment type="subcellular location">
    <subcellularLocation>
        <location evidence="1">Endoplasmic reticulum membrane</location>
        <topology evidence="1">Single-pass type IV membrane protein</topology>
    </subcellularLocation>
</comment>
<comment type="caution">
    <text evidence="13">The sequence shown here is derived from an EMBL/GenBank/DDBJ whole genome shotgun (WGS) entry which is preliminary data.</text>
</comment>
<dbReference type="GO" id="GO:0005484">
    <property type="term" value="F:SNAP receptor activity"/>
    <property type="evidence" value="ECO:0007669"/>
    <property type="project" value="InterPro"/>
</dbReference>
<keyword evidence="4" id="KW-0256">Endoplasmic reticulum</keyword>
<feature type="transmembrane region" description="Helical" evidence="11">
    <location>
        <begin position="119"/>
        <end position="136"/>
    </location>
</feature>
<feature type="region of interest" description="Disordered" evidence="10">
    <location>
        <begin position="1"/>
        <end position="54"/>
    </location>
</feature>
<evidence type="ECO:0000256" key="9">
    <source>
        <dbReference type="ARBA" id="ARBA00037934"/>
    </source>
</evidence>
<evidence type="ECO:0000256" key="3">
    <source>
        <dbReference type="ARBA" id="ARBA00022692"/>
    </source>
</evidence>
<dbReference type="PANTHER" id="PTHR12825">
    <property type="entry name" value="BNIP1-RELATED"/>
    <property type="match status" value="1"/>
</dbReference>
<gene>
    <name evidence="13" type="ORF">SEMRO_443_G144160.1</name>
</gene>
<dbReference type="GO" id="GO:0031201">
    <property type="term" value="C:SNARE complex"/>
    <property type="evidence" value="ECO:0007669"/>
    <property type="project" value="TreeGrafter"/>
</dbReference>
<evidence type="ECO:0000256" key="2">
    <source>
        <dbReference type="ARBA" id="ARBA00022448"/>
    </source>
</evidence>
<reference evidence="13" key="1">
    <citation type="submission" date="2020-06" db="EMBL/GenBank/DDBJ databases">
        <authorList>
            <consortium name="Plant Systems Biology data submission"/>
        </authorList>
    </citation>
    <scope>NUCLEOTIDE SEQUENCE</scope>
    <source>
        <strain evidence="13">D6</strain>
    </source>
</reference>
<evidence type="ECO:0000256" key="11">
    <source>
        <dbReference type="SAM" id="Phobius"/>
    </source>
</evidence>
<dbReference type="GO" id="GO:0005789">
    <property type="term" value="C:endoplasmic reticulum membrane"/>
    <property type="evidence" value="ECO:0007669"/>
    <property type="project" value="UniProtKB-SubCell"/>
</dbReference>
<dbReference type="Proteomes" id="UP001153069">
    <property type="component" value="Unassembled WGS sequence"/>
</dbReference>
<protein>
    <recommendedName>
        <fullName evidence="12">Sec20 C-terminal domain-containing protein</fullName>
    </recommendedName>
</protein>
<evidence type="ECO:0000256" key="10">
    <source>
        <dbReference type="SAM" id="MobiDB-lite"/>
    </source>
</evidence>
<proteinExistence type="inferred from homology"/>
<accession>A0A9N8HF82</accession>
<evidence type="ECO:0000313" key="13">
    <source>
        <dbReference type="EMBL" id="CAB9510597.1"/>
    </source>
</evidence>
<feature type="compositionally biased region" description="Polar residues" evidence="10">
    <location>
        <begin position="1"/>
        <end position="11"/>
    </location>
</feature>
<keyword evidence="14" id="KW-1185">Reference proteome</keyword>
<evidence type="ECO:0000259" key="12">
    <source>
        <dbReference type="Pfam" id="PF03908"/>
    </source>
</evidence>
<evidence type="ECO:0000256" key="6">
    <source>
        <dbReference type="ARBA" id="ARBA00022989"/>
    </source>
</evidence>
<dbReference type="AlphaFoldDB" id="A0A9N8HF82"/>
<evidence type="ECO:0000256" key="5">
    <source>
        <dbReference type="ARBA" id="ARBA00022892"/>
    </source>
</evidence>
<dbReference type="Pfam" id="PF03908">
    <property type="entry name" value="Sec20"/>
    <property type="match status" value="1"/>
</dbReference>
<evidence type="ECO:0000256" key="4">
    <source>
        <dbReference type="ARBA" id="ARBA00022824"/>
    </source>
</evidence>
<evidence type="ECO:0000256" key="7">
    <source>
        <dbReference type="ARBA" id="ARBA00023054"/>
    </source>
</evidence>
<keyword evidence="3 11" id="KW-0812">Transmembrane</keyword>
<feature type="compositionally biased region" description="Polar residues" evidence="10">
    <location>
        <begin position="44"/>
        <end position="54"/>
    </location>
</feature>
<dbReference type="InterPro" id="IPR005606">
    <property type="entry name" value="Sec20"/>
</dbReference>
<keyword evidence="7" id="KW-0175">Coiled coil</keyword>
<dbReference type="GO" id="GO:0006890">
    <property type="term" value="P:retrograde vesicle-mediated transport, Golgi to endoplasmic reticulum"/>
    <property type="evidence" value="ECO:0007669"/>
    <property type="project" value="InterPro"/>
</dbReference>
<keyword evidence="5" id="KW-0931">ER-Golgi transport</keyword>
<keyword evidence="2" id="KW-0813">Transport</keyword>
<dbReference type="PANTHER" id="PTHR12825:SF0">
    <property type="entry name" value="VESICLE TRANSPORT PROTEIN SEC20"/>
    <property type="match status" value="1"/>
</dbReference>
<dbReference type="InterPro" id="IPR056173">
    <property type="entry name" value="Sec20_C"/>
</dbReference>
<keyword evidence="8 11" id="KW-0472">Membrane</keyword>
<dbReference type="OrthoDB" id="46868at2759"/>
<keyword evidence="6 11" id="KW-1133">Transmembrane helix</keyword>
<evidence type="ECO:0000313" key="14">
    <source>
        <dbReference type="Proteomes" id="UP001153069"/>
    </source>
</evidence>
<evidence type="ECO:0000256" key="8">
    <source>
        <dbReference type="ARBA" id="ARBA00023136"/>
    </source>
</evidence>
<feature type="domain" description="Sec20 C-terminal" evidence="12">
    <location>
        <begin position="50"/>
        <end position="139"/>
    </location>
</feature>
<evidence type="ECO:0000256" key="1">
    <source>
        <dbReference type="ARBA" id="ARBA00004163"/>
    </source>
</evidence>
<comment type="similarity">
    <text evidence="9">Belongs to the SEC20 family.</text>
</comment>
<organism evidence="13 14">
    <name type="scientific">Seminavis robusta</name>
    <dbReference type="NCBI Taxonomy" id="568900"/>
    <lineage>
        <taxon>Eukaryota</taxon>
        <taxon>Sar</taxon>
        <taxon>Stramenopiles</taxon>
        <taxon>Ochrophyta</taxon>
        <taxon>Bacillariophyta</taxon>
        <taxon>Bacillariophyceae</taxon>
        <taxon>Bacillariophycidae</taxon>
        <taxon>Naviculales</taxon>
        <taxon>Naviculaceae</taxon>
        <taxon>Seminavis</taxon>
    </lineage>
</organism>
<sequence length="184" mass="20697">MATASYQSPSTHHGRSRGASTIREDRKVLFQDSASGNNRRKKTGSSSTASEAQSIQQSLQRTQNLLKNELDRVSQVVDVIDQDGKLLEETKDEYQSMDVSGAANALNSLKQAQQQEQRVLMASVLFFFSVVFYIMWERVLIKLPFVERIVKMVLSSLHQFLGELMSQIQPMMALAREKVGELIG</sequence>
<name>A0A9N8HF82_9STRA</name>
<dbReference type="EMBL" id="CAICTM010000442">
    <property type="protein sequence ID" value="CAB9510597.1"/>
    <property type="molecule type" value="Genomic_DNA"/>
</dbReference>